<accession>A0ABS3TC79</accession>
<reference evidence="2 3" key="1">
    <citation type="submission" date="2021-03" db="EMBL/GenBank/DDBJ databases">
        <authorList>
            <person name="Kim M.K."/>
        </authorList>
    </citation>
    <scope>NUCLEOTIDE SEQUENCE [LARGE SCALE GENOMIC DNA]</scope>
    <source>
        <strain evidence="2 3">BT507</strain>
    </source>
</reference>
<evidence type="ECO:0000313" key="2">
    <source>
        <dbReference type="EMBL" id="MBO3271234.1"/>
    </source>
</evidence>
<name>A0ABS3TC79_9BACT</name>
<evidence type="ECO:0000259" key="1">
    <source>
        <dbReference type="PROSITE" id="PS51782"/>
    </source>
</evidence>
<proteinExistence type="predicted"/>
<dbReference type="InterPro" id="IPR018392">
    <property type="entry name" value="LysM"/>
</dbReference>
<protein>
    <submittedName>
        <fullName evidence="2">LysM peptidoglycan-binding domain-containing protein</fullName>
    </submittedName>
</protein>
<keyword evidence="3" id="KW-1185">Reference proteome</keyword>
<dbReference type="Proteomes" id="UP000670527">
    <property type="component" value="Unassembled WGS sequence"/>
</dbReference>
<dbReference type="RefSeq" id="WP_208307675.1">
    <property type="nucleotide sequence ID" value="NZ_JAGETX010000005.1"/>
</dbReference>
<gene>
    <name evidence="2" type="ORF">J4D97_11285</name>
</gene>
<dbReference type="SUPFAM" id="SSF54106">
    <property type="entry name" value="LysM domain"/>
    <property type="match status" value="1"/>
</dbReference>
<dbReference type="EMBL" id="JAGETX010000005">
    <property type="protein sequence ID" value="MBO3271234.1"/>
    <property type="molecule type" value="Genomic_DNA"/>
</dbReference>
<dbReference type="Pfam" id="PF01476">
    <property type="entry name" value="LysM"/>
    <property type="match status" value="1"/>
</dbReference>
<dbReference type="CDD" id="cd00118">
    <property type="entry name" value="LysM"/>
    <property type="match status" value="1"/>
</dbReference>
<dbReference type="Gene3D" id="3.90.1720.10">
    <property type="entry name" value="endopeptidase domain like (from Nostoc punctiforme)"/>
    <property type="match status" value="1"/>
</dbReference>
<dbReference type="InterPro" id="IPR036779">
    <property type="entry name" value="LysM_dom_sf"/>
</dbReference>
<evidence type="ECO:0000313" key="3">
    <source>
        <dbReference type="Proteomes" id="UP000670527"/>
    </source>
</evidence>
<dbReference type="Gene3D" id="3.10.350.10">
    <property type="entry name" value="LysM domain"/>
    <property type="match status" value="1"/>
</dbReference>
<dbReference type="SMART" id="SM00257">
    <property type="entry name" value="LysM"/>
    <property type="match status" value="1"/>
</dbReference>
<feature type="domain" description="LysM" evidence="1">
    <location>
        <begin position="5"/>
        <end position="50"/>
    </location>
</feature>
<dbReference type="PROSITE" id="PS51782">
    <property type="entry name" value="LYSM"/>
    <property type="match status" value="1"/>
</dbReference>
<sequence length="253" mass="27158">MPITATYEIKPGDTLAKVAAKYKLTLSTLLAANPQITNPNVVVVGQLLVIPSRVPDPAPTLTNYDGLTPAPGTIEINAAKLIHPPLTNDEAARTVAVYTEVIDQFAVGKNPRYRPRDGNTYCNIFLWDVTRAMHCEIPHWVNAQGSPAEPFQAGANEMNVNGTLTWLTNQGTRHFGWQTADATTAQRCANEGHPAVALWRNPTGGHGHTAVVRPGALLAGRGAAIAQAGRLCFNLGHIKDGFGNLTPKFYVHG</sequence>
<organism evidence="2 3">
    <name type="scientific">Hymenobacter defluvii</name>
    <dbReference type="NCBI Taxonomy" id="2054411"/>
    <lineage>
        <taxon>Bacteria</taxon>
        <taxon>Pseudomonadati</taxon>
        <taxon>Bacteroidota</taxon>
        <taxon>Cytophagia</taxon>
        <taxon>Cytophagales</taxon>
        <taxon>Hymenobacteraceae</taxon>
        <taxon>Hymenobacter</taxon>
    </lineage>
</organism>
<comment type="caution">
    <text evidence="2">The sequence shown here is derived from an EMBL/GenBank/DDBJ whole genome shotgun (WGS) entry which is preliminary data.</text>
</comment>